<dbReference type="Pfam" id="PF02698">
    <property type="entry name" value="DUF218"/>
    <property type="match status" value="1"/>
</dbReference>
<evidence type="ECO:0000313" key="3">
    <source>
        <dbReference type="EMBL" id="PAX53135.1"/>
    </source>
</evidence>
<evidence type="ECO:0000313" key="4">
    <source>
        <dbReference type="Proteomes" id="UP000218238"/>
    </source>
</evidence>
<comment type="caution">
    <text evidence="3">The sequence shown here is derived from an EMBL/GenBank/DDBJ whole genome shotgun (WGS) entry which is preliminary data.</text>
</comment>
<dbReference type="Gene3D" id="3.40.50.620">
    <property type="entry name" value="HUPs"/>
    <property type="match status" value="1"/>
</dbReference>
<dbReference type="Proteomes" id="UP000218238">
    <property type="component" value="Unassembled WGS sequence"/>
</dbReference>
<reference evidence="3 4" key="1">
    <citation type="submission" date="2017-08" db="EMBL/GenBank/DDBJ databases">
        <title>Draft genome sequence of filamentous cyanobacterium Calothrix elsteri CCALA 953.</title>
        <authorList>
            <person name="Gagunashvili A.N."/>
            <person name="Elster J."/>
            <person name="Andresson O.S."/>
        </authorList>
    </citation>
    <scope>NUCLEOTIDE SEQUENCE [LARGE SCALE GENOMIC DNA]</scope>
    <source>
        <strain evidence="3 4">CCALA 953</strain>
    </source>
</reference>
<dbReference type="PANTHER" id="PTHR30336:SF6">
    <property type="entry name" value="INTEGRAL MEMBRANE PROTEIN"/>
    <property type="match status" value="1"/>
</dbReference>
<keyword evidence="1" id="KW-0472">Membrane</keyword>
<name>A0A2A2THM5_9CYAN</name>
<accession>A0A2A2THM5</accession>
<dbReference type="InterPro" id="IPR014729">
    <property type="entry name" value="Rossmann-like_a/b/a_fold"/>
</dbReference>
<feature type="transmembrane region" description="Helical" evidence="1">
    <location>
        <begin position="12"/>
        <end position="34"/>
    </location>
</feature>
<sequence>MLSKWFLLHWKVILVSLTLGLGSILTPLALHFYVNTATNTRRYTEASQVPKQKIAIVFGAGIYPDGTPTPMLADRVDAAVELYKQGRVQKLLMTGDNSRDDYDEVSAMQHYAVTQGIPIEDITLDHAGFSTYESCYRAKEIFGIQKAVLVTQNFHLPRAIYTCKNLSVEAVGLGTPDWGSYNKTTVTRYTAREKLSVLKALWEVHISRPLPTFLGKFEGIK</sequence>
<dbReference type="OrthoDB" id="9782395at2"/>
<dbReference type="AlphaFoldDB" id="A0A2A2THM5"/>
<dbReference type="CDD" id="cd06259">
    <property type="entry name" value="YdcF-like"/>
    <property type="match status" value="1"/>
</dbReference>
<proteinExistence type="predicted"/>
<dbReference type="GO" id="GO:0005886">
    <property type="term" value="C:plasma membrane"/>
    <property type="evidence" value="ECO:0007669"/>
    <property type="project" value="TreeGrafter"/>
</dbReference>
<dbReference type="RefSeq" id="WP_095722564.1">
    <property type="nucleotide sequence ID" value="NZ_NTFS01000167.1"/>
</dbReference>
<keyword evidence="1" id="KW-1133">Transmembrane helix</keyword>
<dbReference type="EMBL" id="NTFS01000167">
    <property type="protein sequence ID" value="PAX53135.1"/>
    <property type="molecule type" value="Genomic_DNA"/>
</dbReference>
<dbReference type="InterPro" id="IPR051599">
    <property type="entry name" value="Cell_Envelope_Assoc"/>
</dbReference>
<protein>
    <recommendedName>
        <fullName evidence="2">DUF218 domain-containing protein</fullName>
    </recommendedName>
</protein>
<dbReference type="PANTHER" id="PTHR30336">
    <property type="entry name" value="INNER MEMBRANE PROTEIN, PROBABLE PERMEASE"/>
    <property type="match status" value="1"/>
</dbReference>
<gene>
    <name evidence="3" type="ORF">CK510_15535</name>
</gene>
<evidence type="ECO:0000259" key="2">
    <source>
        <dbReference type="Pfam" id="PF02698"/>
    </source>
</evidence>
<keyword evidence="1" id="KW-0812">Transmembrane</keyword>
<dbReference type="InterPro" id="IPR003848">
    <property type="entry name" value="DUF218"/>
</dbReference>
<organism evidence="3 4">
    <name type="scientific">Brunnivagina elsteri CCALA 953</name>
    <dbReference type="NCBI Taxonomy" id="987040"/>
    <lineage>
        <taxon>Bacteria</taxon>
        <taxon>Bacillati</taxon>
        <taxon>Cyanobacteriota</taxon>
        <taxon>Cyanophyceae</taxon>
        <taxon>Nostocales</taxon>
        <taxon>Calotrichaceae</taxon>
        <taxon>Brunnivagina</taxon>
    </lineage>
</organism>
<evidence type="ECO:0000256" key="1">
    <source>
        <dbReference type="SAM" id="Phobius"/>
    </source>
</evidence>
<feature type="domain" description="DUF218" evidence="2">
    <location>
        <begin position="54"/>
        <end position="171"/>
    </location>
</feature>
<keyword evidence="4" id="KW-1185">Reference proteome</keyword>